<gene>
    <name evidence="1" type="ORF">TH606_07690</name>
</gene>
<dbReference type="Proteomes" id="UP000076964">
    <property type="component" value="Unassembled WGS sequence"/>
</dbReference>
<keyword evidence="2" id="KW-1185">Reference proteome</keyword>
<accession>A0A177E709</accession>
<dbReference type="EMBL" id="LSFI01000034">
    <property type="protein sequence ID" value="OAG27281.1"/>
    <property type="molecule type" value="Genomic_DNA"/>
</dbReference>
<dbReference type="RefSeq" id="WP_068542592.1">
    <property type="nucleotide sequence ID" value="NZ_LSFI01000034.1"/>
</dbReference>
<protein>
    <submittedName>
        <fullName evidence="1">Uncharacterized protein</fullName>
    </submittedName>
</protein>
<evidence type="ECO:0000313" key="2">
    <source>
        <dbReference type="Proteomes" id="UP000076964"/>
    </source>
</evidence>
<name>A0A177E709_9BACT</name>
<sequence length="330" mass="37016">MKFLVKRSVVVLFFFFLATIISRVAFAGVSIELKGLQIEQTQNGFLVKGIVVGSGLNTPIPEKDTVEILAEIKKGPNAKYPKLPQYYSIAAGCPQIAGKCLTPEEEKGVNIASVGVASIILRPGPVWRLYGGLGKWEKRAPDRVEKPFQGYIPLQYAGKKARIHVTLTHVIGGPYAAWPGISYYHAVKEVVLPAVQGQNSGKTSGGSGKTSENTKMYEILEVKKDLGWCRRRVRSQERLIRDLKERKKQVDLNSMGIGGGSGYHSILEDIQRMRRLHKAGANYKLVLECLDPVRESNRLREQIRLEEDALYWEKVKCRQLEEKLRKLEGK</sequence>
<reference evidence="1 2" key="1">
    <citation type="submission" date="2016-02" db="EMBL/GenBank/DDBJ databases">
        <title>Draft genome sequence of Thermodesulfatator sp. S606.</title>
        <authorList>
            <person name="Lai Q."/>
            <person name="Cao J."/>
            <person name="Dupont S."/>
            <person name="Shao Z."/>
            <person name="Jebbar M."/>
            <person name="Alain K."/>
        </authorList>
    </citation>
    <scope>NUCLEOTIDE SEQUENCE [LARGE SCALE GENOMIC DNA]</scope>
    <source>
        <strain evidence="1 2">S606</strain>
    </source>
</reference>
<comment type="caution">
    <text evidence="1">The sequence shown here is derived from an EMBL/GenBank/DDBJ whole genome shotgun (WGS) entry which is preliminary data.</text>
</comment>
<dbReference type="AlphaFoldDB" id="A0A177E709"/>
<evidence type="ECO:0000313" key="1">
    <source>
        <dbReference type="EMBL" id="OAG27281.1"/>
    </source>
</evidence>
<dbReference type="STRING" id="1795632.TH606_07690"/>
<proteinExistence type="predicted"/>
<organism evidence="1 2">
    <name type="scientific">Thermodesulfatator autotrophicus</name>
    <dbReference type="NCBI Taxonomy" id="1795632"/>
    <lineage>
        <taxon>Bacteria</taxon>
        <taxon>Pseudomonadati</taxon>
        <taxon>Thermodesulfobacteriota</taxon>
        <taxon>Thermodesulfobacteria</taxon>
        <taxon>Thermodesulfobacteriales</taxon>
        <taxon>Thermodesulfatatoraceae</taxon>
        <taxon>Thermodesulfatator</taxon>
    </lineage>
</organism>